<dbReference type="InterPro" id="IPR050490">
    <property type="entry name" value="Bact_solute-bd_prot1"/>
</dbReference>
<dbReference type="Proteomes" id="UP000260812">
    <property type="component" value="Unassembled WGS sequence"/>
</dbReference>
<dbReference type="EMBL" id="QVLV01000009">
    <property type="protein sequence ID" value="RGE59126.1"/>
    <property type="molecule type" value="Genomic_DNA"/>
</dbReference>
<dbReference type="GeneID" id="97987980"/>
<dbReference type="Pfam" id="PF01547">
    <property type="entry name" value="SBP_bac_1"/>
    <property type="match status" value="1"/>
</dbReference>
<keyword evidence="1" id="KW-1003">Cell membrane</keyword>
<keyword evidence="3" id="KW-0472">Membrane</keyword>
<comment type="caution">
    <text evidence="9">The sequence shown here is derived from an EMBL/GenBank/DDBJ whole genome shotgun (WGS) entry which is preliminary data.</text>
</comment>
<dbReference type="RefSeq" id="WP_021635269.1">
    <property type="nucleotide sequence ID" value="NZ_CALBAU010000007.1"/>
</dbReference>
<dbReference type="SUPFAM" id="SSF53850">
    <property type="entry name" value="Periplasmic binding protein-like II"/>
    <property type="match status" value="1"/>
</dbReference>
<evidence type="ECO:0000256" key="3">
    <source>
        <dbReference type="ARBA" id="ARBA00023136"/>
    </source>
</evidence>
<dbReference type="PANTHER" id="PTHR43649">
    <property type="entry name" value="ARABINOSE-BINDING PROTEIN-RELATED"/>
    <property type="match status" value="1"/>
</dbReference>
<feature type="signal peptide" evidence="7">
    <location>
        <begin position="1"/>
        <end position="20"/>
    </location>
</feature>
<feature type="compositionally biased region" description="Low complexity" evidence="6">
    <location>
        <begin position="27"/>
        <end position="65"/>
    </location>
</feature>
<evidence type="ECO:0000256" key="1">
    <source>
        <dbReference type="ARBA" id="ARBA00022475"/>
    </source>
</evidence>
<keyword evidence="4" id="KW-0564">Palmitate</keyword>
<evidence type="ECO:0000313" key="9">
    <source>
        <dbReference type="EMBL" id="RGE72470.1"/>
    </source>
</evidence>
<keyword evidence="2 7" id="KW-0732">Signal</keyword>
<evidence type="ECO:0000313" key="11">
    <source>
        <dbReference type="Proteomes" id="UP000261166"/>
    </source>
</evidence>
<dbReference type="Proteomes" id="UP000261166">
    <property type="component" value="Unassembled WGS sequence"/>
</dbReference>
<sequence length="452" mass="48420">MKKKFISLFLTAVMATSLLAGCGNSGTTAPAESKPAETPAAATEEAKAETTPAESTAAAETTAESGAADYSGVTLTMWSMWNSTEPQGQVIQEAADAFKEKTGATINIEWKGRDINTIIQAALESNEKIDIFEDDYSRIAKNYKDYCYDLTDMAKAANYDATSYACFNEVATEWAGFLPCVTEQPQVGGVFYNQDIFDDCGISVPTTWDEFLAACQTMVDKGYQPLALDSAYADFTFGYHLDRVIGEKAISDLAVNGGWSKNEGVVKAAQQIIDFVKAGYLADGAPDEYPSSQNKIGLTGKVAMVVCANYVAPEVNNNSGTEINWGMFNYPAVEGGADPSNAYAGANSLAITKYSENAQAAFDFLMFLTSGEFDQKMADTADQIPADPSNTAPAIMSGTVEALVATKAPLSWNMGLNDNSELKTSFKDIIISLYEGKYATGEDFAAAMDALY</sequence>
<accession>A0A3E3IZF5</accession>
<evidence type="ECO:0000256" key="7">
    <source>
        <dbReference type="SAM" id="SignalP"/>
    </source>
</evidence>
<proteinExistence type="predicted"/>
<gene>
    <name evidence="9" type="ORF">DWY69_08990</name>
    <name evidence="8" type="ORF">DXC51_14180</name>
</gene>
<keyword evidence="5" id="KW-0449">Lipoprotein</keyword>
<evidence type="ECO:0000256" key="6">
    <source>
        <dbReference type="SAM" id="MobiDB-lite"/>
    </source>
</evidence>
<dbReference type="OrthoDB" id="367242at2"/>
<organism evidence="9 11">
    <name type="scientific">Eisenbergiella massiliensis</name>
    <dbReference type="NCBI Taxonomy" id="1720294"/>
    <lineage>
        <taxon>Bacteria</taxon>
        <taxon>Bacillati</taxon>
        <taxon>Bacillota</taxon>
        <taxon>Clostridia</taxon>
        <taxon>Lachnospirales</taxon>
        <taxon>Lachnospiraceae</taxon>
        <taxon>Eisenbergiella</taxon>
    </lineage>
</organism>
<dbReference type="EMBL" id="QVLU01000006">
    <property type="protein sequence ID" value="RGE72470.1"/>
    <property type="molecule type" value="Genomic_DNA"/>
</dbReference>
<name>A0A3E3IZF5_9FIRM</name>
<reference evidence="9 11" key="1">
    <citation type="submission" date="2018-08" db="EMBL/GenBank/DDBJ databases">
        <title>A genome reference for cultivated species of the human gut microbiota.</title>
        <authorList>
            <person name="Zou Y."/>
            <person name="Xue W."/>
            <person name="Luo G."/>
        </authorList>
    </citation>
    <scope>NUCLEOTIDE SEQUENCE [LARGE SCALE GENOMIC DNA]</scope>
    <source>
        <strain evidence="9 11">AF26-4BH</strain>
        <strain evidence="8">TF05-5AC</strain>
    </source>
</reference>
<evidence type="ECO:0000256" key="5">
    <source>
        <dbReference type="ARBA" id="ARBA00023288"/>
    </source>
</evidence>
<evidence type="ECO:0000313" key="10">
    <source>
        <dbReference type="Proteomes" id="UP000260812"/>
    </source>
</evidence>
<evidence type="ECO:0000256" key="4">
    <source>
        <dbReference type="ARBA" id="ARBA00023139"/>
    </source>
</evidence>
<feature type="chain" id="PRO_5038233566" evidence="7">
    <location>
        <begin position="21"/>
        <end position="452"/>
    </location>
</feature>
<dbReference type="Gene3D" id="3.40.190.10">
    <property type="entry name" value="Periplasmic binding protein-like II"/>
    <property type="match status" value="2"/>
</dbReference>
<protein>
    <submittedName>
        <fullName evidence="9">Extracellular solute-binding protein</fullName>
    </submittedName>
</protein>
<evidence type="ECO:0000313" key="8">
    <source>
        <dbReference type="EMBL" id="RGE59126.1"/>
    </source>
</evidence>
<dbReference type="InterPro" id="IPR006059">
    <property type="entry name" value="SBP"/>
</dbReference>
<dbReference type="PROSITE" id="PS51257">
    <property type="entry name" value="PROKAR_LIPOPROTEIN"/>
    <property type="match status" value="1"/>
</dbReference>
<evidence type="ECO:0000256" key="2">
    <source>
        <dbReference type="ARBA" id="ARBA00022729"/>
    </source>
</evidence>
<dbReference type="AlphaFoldDB" id="A0A3E3IZF5"/>
<keyword evidence="10" id="KW-1185">Reference proteome</keyword>
<dbReference type="PANTHER" id="PTHR43649:SF33">
    <property type="entry name" value="POLYGALACTURONAN_RHAMNOGALACTURONAN-BINDING PROTEIN YTCQ"/>
    <property type="match status" value="1"/>
</dbReference>
<feature type="region of interest" description="Disordered" evidence="6">
    <location>
        <begin position="24"/>
        <end position="65"/>
    </location>
</feature>